<organism evidence="1 2">
    <name type="scientific">Escherichia coli</name>
    <dbReference type="NCBI Taxonomy" id="562"/>
    <lineage>
        <taxon>Bacteria</taxon>
        <taxon>Pseudomonadati</taxon>
        <taxon>Pseudomonadota</taxon>
        <taxon>Gammaproteobacteria</taxon>
        <taxon>Enterobacterales</taxon>
        <taxon>Enterobacteriaceae</taxon>
        <taxon>Escherichia</taxon>
    </lineage>
</organism>
<dbReference type="Proteomes" id="UP001383096">
    <property type="component" value="Chromosome"/>
</dbReference>
<evidence type="ECO:0000313" key="1">
    <source>
        <dbReference type="EMBL" id="WWX73766.1"/>
    </source>
</evidence>
<sequence length="92" mass="11091">MVDYLKPPPPPRTKEQVLKEARDQIDRGLFLCGTAAERMAKRFSDLYAKQIWFDNWQASFYPLQRKPDMHWPEYVDPRMRKYRGRMGQVIND</sequence>
<dbReference type="EMBL" id="CP146670">
    <property type="protein sequence ID" value="WWX73766.1"/>
    <property type="molecule type" value="Genomic_DNA"/>
</dbReference>
<protein>
    <recommendedName>
        <fullName evidence="3">Anti-RecBCD protein 2</fullName>
    </recommendedName>
</protein>
<gene>
    <name evidence="1" type="ORF">V9Z47_12540</name>
</gene>
<dbReference type="AlphaFoldDB" id="A0AAX4LHD3"/>
<reference evidence="1" key="1">
    <citation type="submission" date="2024-03" db="EMBL/GenBank/DDBJ databases">
        <title>Epithelial relay of microbial signals coordinates intestinal macrophage supported barrier repair.</title>
        <authorList>
            <person name="Tsai M.T."/>
        </authorList>
    </citation>
    <scope>NUCLEOTIDE SEQUENCE</scope>
    <source>
        <strain evidence="1">MS 21-1</strain>
    </source>
</reference>
<accession>A0AAX4LHD3</accession>
<name>A0AAX4LHD3_ECOLX</name>
<proteinExistence type="predicted"/>
<evidence type="ECO:0008006" key="3">
    <source>
        <dbReference type="Google" id="ProtNLM"/>
    </source>
</evidence>
<dbReference type="RefSeq" id="WP_000228813.1">
    <property type="nucleotide sequence ID" value="NZ_BFHN01000006.1"/>
</dbReference>
<evidence type="ECO:0000313" key="2">
    <source>
        <dbReference type="Proteomes" id="UP001383096"/>
    </source>
</evidence>